<dbReference type="GO" id="GO:0003735">
    <property type="term" value="F:structural constituent of ribosome"/>
    <property type="evidence" value="ECO:0007669"/>
    <property type="project" value="InterPro"/>
</dbReference>
<dbReference type="Gene3D" id="3.30.1550.10">
    <property type="entry name" value="Ribosomal protein L11/L12, N-terminal domain"/>
    <property type="match status" value="1"/>
</dbReference>
<dbReference type="SUPFAM" id="SSF46906">
    <property type="entry name" value="Ribosomal protein L11, C-terminal domain"/>
    <property type="match status" value="1"/>
</dbReference>
<evidence type="ECO:0000313" key="8">
    <source>
        <dbReference type="EMBL" id="KAF4315439.1"/>
    </source>
</evidence>
<reference evidence="8" key="1">
    <citation type="journal article" date="2015" name="Genom Data">
        <title>Draft genome sequences of Phytophthora kernoviae and Phytophthora ramorum lineage EU2 from Scotland.</title>
        <authorList>
            <person name="Sambles C."/>
            <person name="Schlenzig A."/>
            <person name="O'Neill P."/>
            <person name="Grant M."/>
            <person name="Studholme D.J."/>
        </authorList>
    </citation>
    <scope>NUCLEOTIDE SEQUENCE</scope>
    <source>
        <strain evidence="8">00238/432</strain>
    </source>
</reference>
<keyword evidence="2 4" id="KW-0689">Ribosomal protein</keyword>
<dbReference type="InterPro" id="IPR020783">
    <property type="entry name" value="Ribosomal_uL11_C"/>
</dbReference>
<dbReference type="PANTHER" id="PTHR11661:SF2">
    <property type="entry name" value="LARGE RIBOSOMAL SUBUNIT PROTEIN UL11"/>
    <property type="match status" value="1"/>
</dbReference>
<evidence type="ECO:0000256" key="5">
    <source>
        <dbReference type="SAM" id="SignalP"/>
    </source>
</evidence>
<feature type="domain" description="Large ribosomal subunit protein uL11 N-terminal" evidence="7">
    <location>
        <begin position="35"/>
        <end position="89"/>
    </location>
</feature>
<dbReference type="PROSITE" id="PS00359">
    <property type="entry name" value="RIBOSOMAL_L11"/>
    <property type="match status" value="1"/>
</dbReference>
<evidence type="ECO:0000256" key="2">
    <source>
        <dbReference type="ARBA" id="ARBA00022980"/>
    </source>
</evidence>
<dbReference type="Pfam" id="PF03946">
    <property type="entry name" value="Ribosomal_L11_N"/>
    <property type="match status" value="1"/>
</dbReference>
<evidence type="ECO:0000313" key="9">
    <source>
        <dbReference type="Proteomes" id="UP000702964"/>
    </source>
</evidence>
<dbReference type="Gene3D" id="1.10.10.250">
    <property type="entry name" value="Ribosomal protein L11, C-terminal domain"/>
    <property type="match status" value="1"/>
</dbReference>
<name>A0A8J4S296_9STRA</name>
<dbReference type="PANTHER" id="PTHR11661">
    <property type="entry name" value="60S RIBOSOMAL PROTEIN L12"/>
    <property type="match status" value="1"/>
</dbReference>
<dbReference type="InterPro" id="IPR000911">
    <property type="entry name" value="Ribosomal_uL11"/>
</dbReference>
<dbReference type="FunFam" id="3.30.1550.10:FF:000002">
    <property type="entry name" value="60S ribosomal protein L12"/>
    <property type="match status" value="1"/>
</dbReference>
<feature type="signal peptide" evidence="5">
    <location>
        <begin position="1"/>
        <end position="17"/>
    </location>
</feature>
<evidence type="ECO:0000256" key="1">
    <source>
        <dbReference type="ARBA" id="ARBA00010537"/>
    </source>
</evidence>
<dbReference type="FunFam" id="1.10.10.250:FF:000002">
    <property type="entry name" value="60S ribosomal protein L12"/>
    <property type="match status" value="1"/>
</dbReference>
<dbReference type="GO" id="GO:0022625">
    <property type="term" value="C:cytosolic large ribosomal subunit"/>
    <property type="evidence" value="ECO:0007669"/>
    <property type="project" value="TreeGrafter"/>
</dbReference>
<reference evidence="8" key="2">
    <citation type="submission" date="2020-02" db="EMBL/GenBank/DDBJ databases">
        <authorList>
            <person name="Studholme D.J."/>
        </authorList>
    </citation>
    <scope>NUCLEOTIDE SEQUENCE</scope>
    <source>
        <strain evidence="8">00238/432</strain>
    </source>
</reference>
<dbReference type="InterPro" id="IPR020784">
    <property type="entry name" value="Ribosomal_uL11_N"/>
</dbReference>
<dbReference type="SUPFAM" id="SSF54747">
    <property type="entry name" value="Ribosomal L11/L12e N-terminal domain"/>
    <property type="match status" value="1"/>
</dbReference>
<organism evidence="8 9">
    <name type="scientific">Phytophthora kernoviae 00238/432</name>
    <dbReference type="NCBI Taxonomy" id="1284355"/>
    <lineage>
        <taxon>Eukaryota</taxon>
        <taxon>Sar</taxon>
        <taxon>Stramenopiles</taxon>
        <taxon>Oomycota</taxon>
        <taxon>Peronosporomycetes</taxon>
        <taxon>Peronosporales</taxon>
        <taxon>Peronosporaceae</taxon>
        <taxon>Phytophthora</taxon>
    </lineage>
</organism>
<protein>
    <recommendedName>
        <fullName evidence="10">60S ribosomal protein L12</fullName>
    </recommendedName>
</protein>
<dbReference type="Proteomes" id="UP000702964">
    <property type="component" value="Unassembled WGS sequence"/>
</dbReference>
<dbReference type="HAMAP" id="MF_00736">
    <property type="entry name" value="Ribosomal_uL11"/>
    <property type="match status" value="1"/>
</dbReference>
<comment type="caution">
    <text evidence="8">The sequence shown here is derived from an EMBL/GenBank/DDBJ whole genome shotgun (WGS) entry which is preliminary data.</text>
</comment>
<evidence type="ECO:0000259" key="7">
    <source>
        <dbReference type="Pfam" id="PF03946"/>
    </source>
</evidence>
<evidence type="ECO:0000259" key="6">
    <source>
        <dbReference type="Pfam" id="PF00298"/>
    </source>
</evidence>
<dbReference type="InterPro" id="IPR036796">
    <property type="entry name" value="Ribosomal_uL11_N_sf"/>
</dbReference>
<dbReference type="AlphaFoldDB" id="A0A8J4S296"/>
<sequence>MISIIKALLQIALFASSINNMGAPPPAGEEKVVVLRTVGGEVAPASALAPKVGPLGLSPKKIGEDICKATKDWKGLNVTVKLTIINRQATVTLIPSASSLLVKELKEPPRDRKKVKNIKHDGNLSLDQVISVARVMRERSMARKLSGTVKEILGTAASLGCTVNGEAPTEIQRLISEGELDIPEN</sequence>
<accession>A0A8J4S296</accession>
<evidence type="ECO:0000256" key="4">
    <source>
        <dbReference type="RuleBase" id="RU003978"/>
    </source>
</evidence>
<proteinExistence type="inferred from homology"/>
<feature type="chain" id="PRO_5035169801" description="60S ribosomal protein L12" evidence="5">
    <location>
        <begin position="18"/>
        <end position="185"/>
    </location>
</feature>
<dbReference type="GO" id="GO:0070180">
    <property type="term" value="F:large ribosomal subunit rRNA binding"/>
    <property type="evidence" value="ECO:0007669"/>
    <property type="project" value="TreeGrafter"/>
</dbReference>
<dbReference type="Pfam" id="PF00298">
    <property type="entry name" value="Ribosomal_L11"/>
    <property type="match status" value="1"/>
</dbReference>
<gene>
    <name evidence="8" type="ORF">G195_011040</name>
</gene>
<dbReference type="InterPro" id="IPR036769">
    <property type="entry name" value="Ribosomal_uL11_C_sf"/>
</dbReference>
<dbReference type="EMBL" id="AOFI03000833">
    <property type="protein sequence ID" value="KAF4315439.1"/>
    <property type="molecule type" value="Genomic_DNA"/>
</dbReference>
<dbReference type="SMART" id="SM00649">
    <property type="entry name" value="RL11"/>
    <property type="match status" value="1"/>
</dbReference>
<comment type="similarity">
    <text evidence="1 4">Belongs to the universal ribosomal protein uL11 family.</text>
</comment>
<evidence type="ECO:0000256" key="3">
    <source>
        <dbReference type="ARBA" id="ARBA00023274"/>
    </source>
</evidence>
<keyword evidence="3 4" id="KW-0687">Ribonucleoprotein</keyword>
<feature type="domain" description="Large ribosomal subunit protein uL11 C-terminal" evidence="6">
    <location>
        <begin position="95"/>
        <end position="163"/>
    </location>
</feature>
<dbReference type="GO" id="GO:0006412">
    <property type="term" value="P:translation"/>
    <property type="evidence" value="ECO:0007669"/>
    <property type="project" value="InterPro"/>
</dbReference>
<keyword evidence="5" id="KW-0732">Signal</keyword>
<evidence type="ECO:0008006" key="10">
    <source>
        <dbReference type="Google" id="ProtNLM"/>
    </source>
</evidence>
<dbReference type="InterPro" id="IPR020785">
    <property type="entry name" value="Ribosomal_uL11_CS"/>
</dbReference>